<dbReference type="InterPro" id="IPR015890">
    <property type="entry name" value="Chorismate_C"/>
</dbReference>
<evidence type="ECO:0000256" key="4">
    <source>
        <dbReference type="ARBA" id="ARBA00022723"/>
    </source>
</evidence>
<dbReference type="Pfam" id="PF00425">
    <property type="entry name" value="Chorismate_bind"/>
    <property type="match status" value="1"/>
</dbReference>
<keyword evidence="4" id="KW-0479">Metal-binding</keyword>
<reference evidence="11" key="1">
    <citation type="journal article" date="2020" name="mSystems">
        <title>Genome- and Community-Level Interaction Insights into Carbon Utilization and Element Cycling Functions of Hydrothermarchaeota in Hydrothermal Sediment.</title>
        <authorList>
            <person name="Zhou Z."/>
            <person name="Liu Y."/>
            <person name="Xu W."/>
            <person name="Pan J."/>
            <person name="Luo Z.H."/>
            <person name="Li M."/>
        </authorList>
    </citation>
    <scope>NUCLEOTIDE SEQUENCE [LARGE SCALE GENOMIC DNA]</scope>
    <source>
        <strain evidence="11">SpSt-747</strain>
    </source>
</reference>
<evidence type="ECO:0000259" key="10">
    <source>
        <dbReference type="Pfam" id="PF04715"/>
    </source>
</evidence>
<organism evidence="11">
    <name type="scientific">Candidatus Caldatribacterium californiense</name>
    <dbReference type="NCBI Taxonomy" id="1454726"/>
    <lineage>
        <taxon>Bacteria</taxon>
        <taxon>Pseudomonadati</taxon>
        <taxon>Atribacterota</taxon>
        <taxon>Atribacteria</taxon>
        <taxon>Atribacterales</taxon>
        <taxon>Candidatus Caldatribacteriaceae</taxon>
        <taxon>Candidatus Caldatribacterium</taxon>
    </lineage>
</organism>
<dbReference type="InterPro" id="IPR006805">
    <property type="entry name" value="Anth_synth_I_N"/>
</dbReference>
<dbReference type="GO" id="GO:0004049">
    <property type="term" value="F:anthranilate synthase activity"/>
    <property type="evidence" value="ECO:0007669"/>
    <property type="project" value="UniProtKB-EC"/>
</dbReference>
<keyword evidence="5" id="KW-0460">Magnesium</keyword>
<evidence type="ECO:0000256" key="6">
    <source>
        <dbReference type="ARBA" id="ARBA00023239"/>
    </source>
</evidence>
<comment type="catalytic activity">
    <reaction evidence="8">
        <text>chorismate + L-glutamine = anthranilate + pyruvate + L-glutamate + H(+)</text>
        <dbReference type="Rhea" id="RHEA:21732"/>
        <dbReference type="ChEBI" id="CHEBI:15361"/>
        <dbReference type="ChEBI" id="CHEBI:15378"/>
        <dbReference type="ChEBI" id="CHEBI:16567"/>
        <dbReference type="ChEBI" id="CHEBI:29748"/>
        <dbReference type="ChEBI" id="CHEBI:29985"/>
        <dbReference type="ChEBI" id="CHEBI:58359"/>
        <dbReference type="EC" id="4.1.3.27"/>
    </reaction>
</comment>
<accession>A0A7V3YGV6</accession>
<dbReference type="PANTHER" id="PTHR11236:SF48">
    <property type="entry name" value="ISOCHORISMATE SYNTHASE MENF"/>
    <property type="match status" value="1"/>
</dbReference>
<dbReference type="GO" id="GO:0046872">
    <property type="term" value="F:metal ion binding"/>
    <property type="evidence" value="ECO:0007669"/>
    <property type="project" value="UniProtKB-KW"/>
</dbReference>
<dbReference type="AlphaFoldDB" id="A0A7V3YGV6"/>
<evidence type="ECO:0000256" key="3">
    <source>
        <dbReference type="ARBA" id="ARBA00020653"/>
    </source>
</evidence>
<protein>
    <recommendedName>
        <fullName evidence="3">Anthranilate synthase component 1</fullName>
    </recommendedName>
</protein>
<comment type="caution">
    <text evidence="11">The sequence shown here is derived from an EMBL/GenBank/DDBJ whole genome shotgun (WGS) entry which is preliminary data.</text>
</comment>
<evidence type="ECO:0000256" key="5">
    <source>
        <dbReference type="ARBA" id="ARBA00022842"/>
    </source>
</evidence>
<evidence type="ECO:0000313" key="11">
    <source>
        <dbReference type="EMBL" id="HGI30847.1"/>
    </source>
</evidence>
<sequence>MARAFLFGVMTLKVHPEKGEFLRLGEKYEYVPLYAERLADRLTPVVVLECFREKTPLFLLESAERGETWGRYSFLIFDVEEEEYFFDFIDLVAFLERKYPRFFVHPVPDLPFLGGAVGFLSYDAVKTWERTVPRKALDFPLAYFATVRRFLFFDHLKHRLGAVYVARGGDEEDFSRGLTWIREVMGRVEHPWIIRKEEKFRLLGDVQSNFTREAFEAAVHRVIELIEEGHASQVVISQRFSVPYMGDPFRAYRFLRSLNPSPYLFYFETPSFTLLGSSPEMMVKVEGRKVTTRPIAGTRRRLAHVPEEDIIRDLLEDEKENAEHVMLLDLGRNDLGRVCELGSVQVEEYMKIERYSHVFHIVSTVSGVLREDVTPWRALQACFPAGTVSGAPKVRAMQIIEEIEPESRGPYAGALGYVSFQGNMDTCIVIRSIFCKDGIARVQAGAGIVYDSVPEREYEETRSKAEALLLALQLAEKEESL</sequence>
<dbReference type="PANTHER" id="PTHR11236">
    <property type="entry name" value="AMINOBENZOATE/ANTHRANILATE SYNTHASE"/>
    <property type="match status" value="1"/>
</dbReference>
<dbReference type="InterPro" id="IPR005801">
    <property type="entry name" value="ADC_synthase"/>
</dbReference>
<evidence type="ECO:0000256" key="7">
    <source>
        <dbReference type="ARBA" id="ARBA00025634"/>
    </source>
</evidence>
<dbReference type="InterPro" id="IPR019999">
    <property type="entry name" value="Anth_synth_I-like"/>
</dbReference>
<evidence type="ECO:0000256" key="2">
    <source>
        <dbReference type="ARBA" id="ARBA00011575"/>
    </source>
</evidence>
<dbReference type="EMBL" id="DTFV01000085">
    <property type="protein sequence ID" value="HGI30847.1"/>
    <property type="molecule type" value="Genomic_DNA"/>
</dbReference>
<evidence type="ECO:0000256" key="8">
    <source>
        <dbReference type="ARBA" id="ARBA00047683"/>
    </source>
</evidence>
<evidence type="ECO:0000256" key="1">
    <source>
        <dbReference type="ARBA" id="ARBA00001946"/>
    </source>
</evidence>
<name>A0A7V3YGV6_9BACT</name>
<dbReference type="GO" id="GO:0000162">
    <property type="term" value="P:L-tryptophan biosynthetic process"/>
    <property type="evidence" value="ECO:0007669"/>
    <property type="project" value="TreeGrafter"/>
</dbReference>
<proteinExistence type="predicted"/>
<evidence type="ECO:0000259" key="9">
    <source>
        <dbReference type="Pfam" id="PF00425"/>
    </source>
</evidence>
<dbReference type="Gene3D" id="3.60.120.10">
    <property type="entry name" value="Anthranilate synthase"/>
    <property type="match status" value="1"/>
</dbReference>
<comment type="cofactor">
    <cofactor evidence="1">
        <name>Mg(2+)</name>
        <dbReference type="ChEBI" id="CHEBI:18420"/>
    </cofactor>
</comment>
<gene>
    <name evidence="11" type="ORF">ENV30_06025</name>
</gene>
<dbReference type="PRINTS" id="PR00095">
    <property type="entry name" value="ANTSNTHASEI"/>
</dbReference>
<feature type="domain" description="Anthranilate synthase component I N-terminal" evidence="10">
    <location>
        <begin position="40"/>
        <end position="160"/>
    </location>
</feature>
<dbReference type="Pfam" id="PF04715">
    <property type="entry name" value="Anth_synt_I_N"/>
    <property type="match status" value="1"/>
</dbReference>
<feature type="domain" description="Chorismate-utilising enzyme C-terminal" evidence="9">
    <location>
        <begin position="212"/>
        <end position="464"/>
    </location>
</feature>
<keyword evidence="6" id="KW-0456">Lyase</keyword>
<comment type="subunit">
    <text evidence="2">Heterotetramer consisting of two non-identical subunits: a beta subunit (TrpG) and a large alpha subunit (TrpE).</text>
</comment>
<dbReference type="SUPFAM" id="SSF56322">
    <property type="entry name" value="ADC synthase"/>
    <property type="match status" value="1"/>
</dbReference>
<comment type="function">
    <text evidence="7">Part of a heterotetrameric complex that catalyzes the two-step biosynthesis of anthranilate, an intermediate in the biosynthesis of L-tryptophan. In the first step, the glutamine-binding beta subunit (TrpG) of anthranilate synthase (AS) provides the glutamine amidotransferase activity which generates ammonia as a substrate that, along with chorismate, is used in the second step, catalyzed by the large alpha subunit of AS (TrpE) to produce anthranilate. In the absence of TrpG, TrpE can synthesize anthranilate directly from chorismate and high concentrations of ammonia.</text>
</comment>